<protein>
    <recommendedName>
        <fullName evidence="2">TOD1/MUCI70 glycosyltransferase-like domain-containing protein</fullName>
    </recommendedName>
</protein>
<dbReference type="Proteomes" id="UP000243459">
    <property type="component" value="Chromosome 3"/>
</dbReference>
<proteinExistence type="predicted"/>
<evidence type="ECO:0000313" key="4">
    <source>
        <dbReference type="Proteomes" id="UP000243459"/>
    </source>
</evidence>
<name>A0A5P1F721_ASPOF</name>
<dbReference type="OMA" id="CVWDEVL"/>
<gene>
    <name evidence="3" type="ORF">A4U43_C03F880</name>
</gene>
<dbReference type="AlphaFoldDB" id="A0A5P1F721"/>
<feature type="domain" description="TOD1/MUCI70 glycosyltransferase-like" evidence="2">
    <location>
        <begin position="178"/>
        <end position="497"/>
    </location>
</feature>
<dbReference type="PANTHER" id="PTHR12956">
    <property type="entry name" value="ALKALINE CERAMIDASE-RELATED"/>
    <property type="match status" value="1"/>
</dbReference>
<dbReference type="OrthoDB" id="1905162at2759"/>
<keyword evidence="1" id="KW-0472">Membrane</keyword>
<reference evidence="4" key="1">
    <citation type="journal article" date="2017" name="Nat. Commun.">
        <title>The asparagus genome sheds light on the origin and evolution of a young Y chromosome.</title>
        <authorList>
            <person name="Harkess A."/>
            <person name="Zhou J."/>
            <person name="Xu C."/>
            <person name="Bowers J.E."/>
            <person name="Van der Hulst R."/>
            <person name="Ayyampalayam S."/>
            <person name="Mercati F."/>
            <person name="Riccardi P."/>
            <person name="McKain M.R."/>
            <person name="Kakrana A."/>
            <person name="Tang H."/>
            <person name="Ray J."/>
            <person name="Groenendijk J."/>
            <person name="Arikit S."/>
            <person name="Mathioni S.M."/>
            <person name="Nakano M."/>
            <person name="Shan H."/>
            <person name="Telgmann-Rauber A."/>
            <person name="Kanno A."/>
            <person name="Yue Z."/>
            <person name="Chen H."/>
            <person name="Li W."/>
            <person name="Chen Y."/>
            <person name="Xu X."/>
            <person name="Zhang Y."/>
            <person name="Luo S."/>
            <person name="Chen H."/>
            <person name="Gao J."/>
            <person name="Mao Z."/>
            <person name="Pires J.C."/>
            <person name="Luo M."/>
            <person name="Kudrna D."/>
            <person name="Wing R.A."/>
            <person name="Meyers B.C."/>
            <person name="Yi K."/>
            <person name="Kong H."/>
            <person name="Lavrijsen P."/>
            <person name="Sunseri F."/>
            <person name="Falavigna A."/>
            <person name="Ye Y."/>
            <person name="Leebens-Mack J.H."/>
            <person name="Chen G."/>
        </authorList>
    </citation>
    <scope>NUCLEOTIDE SEQUENCE [LARGE SCALE GENOMIC DNA]</scope>
    <source>
        <strain evidence="4">cv. DH0086</strain>
    </source>
</reference>
<dbReference type="EMBL" id="CM007383">
    <property type="protein sequence ID" value="ONK73914.1"/>
    <property type="molecule type" value="Genomic_DNA"/>
</dbReference>
<keyword evidence="4" id="KW-1185">Reference proteome</keyword>
<dbReference type="Pfam" id="PF04765">
    <property type="entry name" value="TOD1_MUCI70"/>
    <property type="match status" value="1"/>
</dbReference>
<dbReference type="PANTHER" id="PTHR12956:SF27">
    <property type="entry name" value="TRANSMEMBRANE PROTEIN"/>
    <property type="match status" value="1"/>
</dbReference>
<evidence type="ECO:0000256" key="1">
    <source>
        <dbReference type="SAM" id="Phobius"/>
    </source>
</evidence>
<sequence>MALHRRRDGGKRPIRFWRRRFALTIFSLSLLSLIYVSFFGVNFPFRGLHHAQVNQGTTTIEIVKRKWRYAHDHLATNIYNYGKVKDSHFVVDEGFHSSTTFPKLNLHYNNERKASHRRTDGDTPTMMSLNKNKWKSDLAKPSKSKSRKRHLPCEVDFKETIDDLVEPESYMNYTKFSLSYVTKEEKSDENFLFEPRFGGHQTLEEREASYFARNQTLHCGFVKGPDGYPSSGFDLNERDRAYMATCRVVVSSCIFGSSDFLRRPTSKMIGTFSKSNVCFVMFLDELTMKKLSSEGQVPDDQGNIGLWRIVLVKNLPYIDMRRTGKVPKFLSHRLFPSARYSIWLDSKLRLQTDPMVILEYFLWRKRSEYAISNHYDRHCVWEEVLQNKRLNKYSHIAIDEQFQFYQSDGLIKFNESDEDAPLPSYVPEGSFIVRAHTPMSNLFSCLWFNEVDRFTSRDQLSFAYTFLKLRRMNPGKQFALNMFKDCERRAIAKLFHHRVETSPSPPAF</sequence>
<organism evidence="3 4">
    <name type="scientific">Asparagus officinalis</name>
    <name type="common">Garden asparagus</name>
    <dbReference type="NCBI Taxonomy" id="4686"/>
    <lineage>
        <taxon>Eukaryota</taxon>
        <taxon>Viridiplantae</taxon>
        <taxon>Streptophyta</taxon>
        <taxon>Embryophyta</taxon>
        <taxon>Tracheophyta</taxon>
        <taxon>Spermatophyta</taxon>
        <taxon>Magnoliopsida</taxon>
        <taxon>Liliopsida</taxon>
        <taxon>Asparagales</taxon>
        <taxon>Asparagaceae</taxon>
        <taxon>Asparagoideae</taxon>
        <taxon>Asparagus</taxon>
    </lineage>
</organism>
<dbReference type="InterPro" id="IPR006852">
    <property type="entry name" value="TOD1_MUCI70"/>
</dbReference>
<evidence type="ECO:0000313" key="3">
    <source>
        <dbReference type="EMBL" id="ONK73914.1"/>
    </source>
</evidence>
<keyword evidence="1" id="KW-1133">Transmembrane helix</keyword>
<feature type="transmembrane region" description="Helical" evidence="1">
    <location>
        <begin position="21"/>
        <end position="45"/>
    </location>
</feature>
<keyword evidence="1" id="KW-0812">Transmembrane</keyword>
<evidence type="ECO:0000259" key="2">
    <source>
        <dbReference type="Pfam" id="PF04765"/>
    </source>
</evidence>
<accession>A0A5P1F721</accession>
<dbReference type="Gramene" id="ONK73914">
    <property type="protein sequence ID" value="ONK73914"/>
    <property type="gene ID" value="A4U43_C03F880"/>
</dbReference>
<dbReference type="InterPro" id="IPR048354">
    <property type="entry name" value="TOD1_MUCI70_glycTrfase_dom"/>
</dbReference>